<name>A0ABX8FIG9_9BACI</name>
<evidence type="ECO:0000313" key="3">
    <source>
        <dbReference type="Proteomes" id="UP000679247"/>
    </source>
</evidence>
<protein>
    <recommendedName>
        <fullName evidence="4">Lipoprotein</fullName>
    </recommendedName>
</protein>
<proteinExistence type="predicted"/>
<sequence>MYILKKKPFILISFLTAVMLFLAGCGQTADPVGSEDEEQNPEEVSELTLEEVFEKSAAASEELKSFSVDMNLVQDISLGEESMETNSDISMDVTAEPLAFYQNMTMSLAGESMETESYFTEDGIFIYDTASAQWMKFPQEMSDQLLQLSDQQTNPGAELNNLQEFADDFTFEQDDQNYILTLDASGDKFNEFIKETAMENLPPELAAGAGEDAFEGLNINSVQYEILVDKETFYPNVLNMTMDMEMGVEGDTVNVIQTVNGEYTDFNNIESITVPQEVLDSAVDMAI</sequence>
<feature type="signal peptide" evidence="1">
    <location>
        <begin position="1"/>
        <end position="29"/>
    </location>
</feature>
<dbReference type="Proteomes" id="UP000679247">
    <property type="component" value="Chromosome"/>
</dbReference>
<dbReference type="Gene3D" id="2.50.20.20">
    <property type="match status" value="1"/>
</dbReference>
<dbReference type="EMBL" id="CP071709">
    <property type="protein sequence ID" value="QVY63845.1"/>
    <property type="molecule type" value="Genomic_DNA"/>
</dbReference>
<organism evidence="2 3">
    <name type="scientific">Cytobacillus gottheilii</name>
    <dbReference type="NCBI Taxonomy" id="859144"/>
    <lineage>
        <taxon>Bacteria</taxon>
        <taxon>Bacillati</taxon>
        <taxon>Bacillota</taxon>
        <taxon>Bacilli</taxon>
        <taxon>Bacillales</taxon>
        <taxon>Bacillaceae</taxon>
        <taxon>Cytobacillus</taxon>
    </lineage>
</organism>
<gene>
    <name evidence="2" type="ORF">J1899_17580</name>
</gene>
<accession>A0ABX8FIG9</accession>
<evidence type="ECO:0008006" key="4">
    <source>
        <dbReference type="Google" id="ProtNLM"/>
    </source>
</evidence>
<feature type="chain" id="PRO_5045934242" description="Lipoprotein" evidence="1">
    <location>
        <begin position="30"/>
        <end position="287"/>
    </location>
</feature>
<reference evidence="2 3" key="1">
    <citation type="submission" date="2021-03" db="EMBL/GenBank/DDBJ databases">
        <title>The first data on the complete genome of the tetrodotoxin-producing bacterium.</title>
        <authorList>
            <person name="Melnikova D.I."/>
            <person name="Nijland R."/>
            <person name="Magarlamov T.Y."/>
        </authorList>
    </citation>
    <scope>NUCLEOTIDE SEQUENCE [LARGE SCALE GENOMIC DNA]</scope>
    <source>
        <strain evidence="2 3">1839</strain>
    </source>
</reference>
<dbReference type="Pfam" id="PF20316">
    <property type="entry name" value="DUF6612"/>
    <property type="match status" value="1"/>
</dbReference>
<keyword evidence="3" id="KW-1185">Reference proteome</keyword>
<evidence type="ECO:0000313" key="2">
    <source>
        <dbReference type="EMBL" id="QVY63845.1"/>
    </source>
</evidence>
<evidence type="ECO:0000256" key="1">
    <source>
        <dbReference type="SAM" id="SignalP"/>
    </source>
</evidence>
<dbReference type="PROSITE" id="PS51257">
    <property type="entry name" value="PROKAR_LIPOPROTEIN"/>
    <property type="match status" value="1"/>
</dbReference>
<dbReference type="InterPro" id="IPR046720">
    <property type="entry name" value="DUF6612"/>
</dbReference>
<keyword evidence="1" id="KW-0732">Signal</keyword>